<gene>
    <name evidence="2" type="ORF">KDA_19320</name>
</gene>
<name>A0A402B522_9CHLR</name>
<keyword evidence="1" id="KW-1133">Transmembrane helix</keyword>
<feature type="transmembrane region" description="Helical" evidence="1">
    <location>
        <begin position="30"/>
        <end position="55"/>
    </location>
</feature>
<evidence type="ECO:0000256" key="1">
    <source>
        <dbReference type="SAM" id="Phobius"/>
    </source>
</evidence>
<dbReference type="AlphaFoldDB" id="A0A402B522"/>
<evidence type="ECO:0000313" key="2">
    <source>
        <dbReference type="EMBL" id="GCE26448.1"/>
    </source>
</evidence>
<organism evidence="2 3">
    <name type="scientific">Dictyobacter alpinus</name>
    <dbReference type="NCBI Taxonomy" id="2014873"/>
    <lineage>
        <taxon>Bacteria</taxon>
        <taxon>Bacillati</taxon>
        <taxon>Chloroflexota</taxon>
        <taxon>Ktedonobacteria</taxon>
        <taxon>Ktedonobacterales</taxon>
        <taxon>Dictyobacteraceae</taxon>
        <taxon>Dictyobacter</taxon>
    </lineage>
</organism>
<comment type="caution">
    <text evidence="2">The sequence shown here is derived from an EMBL/GenBank/DDBJ whole genome shotgun (WGS) entry which is preliminary data.</text>
</comment>
<accession>A0A402B522</accession>
<sequence length="217" mass="24380">MLNPAAILEQAFQQPLPERWHIFYGKGRPIGLSVISCLLAFIFIGILQLALLFFLGPFSILSWLVDAPPNIPSGIKPAIESSNFYNFVPSLLHLSIYFWILPILVAVLVAVVAYSNGTRLRNSLLVLTPDGVVECRNYTSERRKFKVLDFAAVKSLALQLHANDDSNQARVWLDIQKVDGDSDRWPIDSRYGAVEAIVQYIIEDHALFVVRGEQQTI</sequence>
<dbReference type="RefSeq" id="WP_126626901.1">
    <property type="nucleotide sequence ID" value="NZ_BIFT01000001.1"/>
</dbReference>
<keyword evidence="1" id="KW-0812">Transmembrane</keyword>
<proteinExistence type="predicted"/>
<dbReference type="OrthoDB" id="159340at2"/>
<reference evidence="3" key="1">
    <citation type="submission" date="2018-12" db="EMBL/GenBank/DDBJ databases">
        <title>Tengunoibacter tsumagoiensis gen. nov., sp. nov., Dictyobacter kobayashii sp. nov., D. alpinus sp. nov., and D. joshuensis sp. nov. and description of Dictyobacteraceae fam. nov. within the order Ktedonobacterales isolated from Tengu-no-mugimeshi.</title>
        <authorList>
            <person name="Wang C.M."/>
            <person name="Zheng Y."/>
            <person name="Sakai Y."/>
            <person name="Toyoda A."/>
            <person name="Minakuchi Y."/>
            <person name="Abe K."/>
            <person name="Yokota A."/>
            <person name="Yabe S."/>
        </authorList>
    </citation>
    <scope>NUCLEOTIDE SEQUENCE [LARGE SCALE GENOMIC DNA]</scope>
    <source>
        <strain evidence="3">Uno16</strain>
    </source>
</reference>
<keyword evidence="1" id="KW-0472">Membrane</keyword>
<keyword evidence="3" id="KW-1185">Reference proteome</keyword>
<protein>
    <submittedName>
        <fullName evidence="2">Uncharacterized protein</fullName>
    </submittedName>
</protein>
<dbReference type="EMBL" id="BIFT01000001">
    <property type="protein sequence ID" value="GCE26448.1"/>
    <property type="molecule type" value="Genomic_DNA"/>
</dbReference>
<feature type="transmembrane region" description="Helical" evidence="1">
    <location>
        <begin position="96"/>
        <end position="114"/>
    </location>
</feature>
<dbReference type="Proteomes" id="UP000287171">
    <property type="component" value="Unassembled WGS sequence"/>
</dbReference>
<evidence type="ECO:0000313" key="3">
    <source>
        <dbReference type="Proteomes" id="UP000287171"/>
    </source>
</evidence>